<sequence>MGTAASSVKRAVRNWNAANRAIKHLDKEAKMREKAAHRPKIFPEENKADLLLHSKNTNLEKRIFSLDIKSEGIRKTILPEGFDYVQKSTRKLPQRFEVGSPIPDPHIEFGFAIPDVIPKGQITMSQAINMIKCYQLNIKTVPQLAEQFDLDPEIVTSICNYFSLFECESARVWVPPSKSTEEKVLLDKPIYQEDERIADDGVSRYTRLHELEPPVKANHLEKWSSLKTLLDINQRLQALIALDADSANLLQELDDGSDAVLQQMAASEAVSRREQIKYLENQILELILPPDPNASCNSIRLQLIAGAGGLEAAMFARDLFSMYEAYINQRGWSIYPGEGGINTLSDTDCPIHNSEVIVEAADHCDRVYACLRWEAGVHRVQRVPVTSKLNKIHTSTVAVTVLPVDIELAPEDLEWDVFRSSGAGGQHVNKTESAVRLRHKPTGYVVACQDDRSQHANRDSALKALKAKITKEAALKQVESELATRRTQMGSLERSDRIRTYNYQQDRITDHRLNISWSDLATCMRQGIPLIDETAQALDEAYILNSLNSLDKPYFMK</sequence>
<dbReference type="SUPFAM" id="SSF75620">
    <property type="entry name" value="Release factor"/>
    <property type="match status" value="1"/>
</dbReference>
<dbReference type="AlphaFoldDB" id="A0A0R3STX6"/>
<dbReference type="Gene3D" id="3.30.70.1660">
    <property type="match status" value="1"/>
</dbReference>
<dbReference type="GO" id="GO:0005739">
    <property type="term" value="C:mitochondrion"/>
    <property type="evidence" value="ECO:0007669"/>
    <property type="project" value="GOC"/>
</dbReference>
<dbReference type="Gene3D" id="3.30.160.20">
    <property type="match status" value="1"/>
</dbReference>
<dbReference type="InterPro" id="IPR009622">
    <property type="entry name" value="NDUFAF4"/>
</dbReference>
<reference evidence="5 6" key="2">
    <citation type="submission" date="2018-11" db="EMBL/GenBank/DDBJ databases">
        <authorList>
            <consortium name="Pathogen Informatics"/>
        </authorList>
    </citation>
    <scope>NUCLEOTIDE SEQUENCE [LARGE SCALE GENOMIC DNA]</scope>
</reference>
<evidence type="ECO:0000256" key="3">
    <source>
        <dbReference type="ARBA" id="ARBA00022917"/>
    </source>
</evidence>
<evidence type="ECO:0000259" key="4">
    <source>
        <dbReference type="PROSITE" id="PS00745"/>
    </source>
</evidence>
<evidence type="ECO:0000313" key="5">
    <source>
        <dbReference type="EMBL" id="VDL61214.1"/>
    </source>
</evidence>
<dbReference type="STRING" id="6216.A0A0R3STX6"/>
<dbReference type="EMBL" id="UYSG01011163">
    <property type="protein sequence ID" value="VDL61214.1"/>
    <property type="molecule type" value="Genomic_DNA"/>
</dbReference>
<organism evidence="7">
    <name type="scientific">Hymenolepis diminuta</name>
    <name type="common">Rat tapeworm</name>
    <dbReference type="NCBI Taxonomy" id="6216"/>
    <lineage>
        <taxon>Eukaryota</taxon>
        <taxon>Metazoa</taxon>
        <taxon>Spiralia</taxon>
        <taxon>Lophotrochozoa</taxon>
        <taxon>Platyhelminthes</taxon>
        <taxon>Cestoda</taxon>
        <taxon>Eucestoda</taxon>
        <taxon>Cyclophyllidea</taxon>
        <taxon>Hymenolepididae</taxon>
        <taxon>Hymenolepis</taxon>
    </lineage>
</organism>
<keyword evidence="2" id="KW-0488">Methylation</keyword>
<dbReference type="OrthoDB" id="2019491at2759"/>
<dbReference type="Pfam" id="PF06784">
    <property type="entry name" value="UPF0240"/>
    <property type="match status" value="1"/>
</dbReference>
<proteinExistence type="inferred from homology"/>
<dbReference type="GO" id="GO:0032981">
    <property type="term" value="P:mitochondrial respiratory chain complex I assembly"/>
    <property type="evidence" value="ECO:0007669"/>
    <property type="project" value="InterPro"/>
</dbReference>
<name>A0A0R3STX6_HYMDI</name>
<gene>
    <name evidence="5" type="ORF">HDID_LOCUS8896</name>
</gene>
<evidence type="ECO:0000256" key="2">
    <source>
        <dbReference type="ARBA" id="ARBA00022481"/>
    </source>
</evidence>
<dbReference type="PANTHER" id="PTHR43804">
    <property type="entry name" value="LD18447P"/>
    <property type="match status" value="1"/>
</dbReference>
<reference evidence="7" key="1">
    <citation type="submission" date="2017-02" db="UniProtKB">
        <authorList>
            <consortium name="WormBaseParasite"/>
        </authorList>
    </citation>
    <scope>IDENTIFICATION</scope>
</reference>
<dbReference type="InterPro" id="IPR005139">
    <property type="entry name" value="PCRF"/>
</dbReference>
<dbReference type="GO" id="GO:0003747">
    <property type="term" value="F:translation release factor activity"/>
    <property type="evidence" value="ECO:0007669"/>
    <property type="project" value="InterPro"/>
</dbReference>
<comment type="similarity">
    <text evidence="1">Belongs to the prokaryotic/mitochondrial release factor family.</text>
</comment>
<accession>A0A0R3STX6</accession>
<dbReference type="Pfam" id="PF03462">
    <property type="entry name" value="PCRF"/>
    <property type="match status" value="1"/>
</dbReference>
<dbReference type="PANTHER" id="PTHR43804:SF7">
    <property type="entry name" value="LD18447P"/>
    <property type="match status" value="1"/>
</dbReference>
<keyword evidence="3" id="KW-0648">Protein biosynthesis</keyword>
<dbReference type="InterPro" id="IPR000352">
    <property type="entry name" value="Pep_chain_release_fac_I"/>
</dbReference>
<dbReference type="Pfam" id="PF00472">
    <property type="entry name" value="RF-1"/>
    <property type="match status" value="1"/>
</dbReference>
<dbReference type="InterPro" id="IPR050057">
    <property type="entry name" value="Prokaryotic/Mito_RF"/>
</dbReference>
<dbReference type="InterPro" id="IPR045853">
    <property type="entry name" value="Pep_chain_release_fac_I_sf"/>
</dbReference>
<dbReference type="SMART" id="SM00937">
    <property type="entry name" value="PCRF"/>
    <property type="match status" value="1"/>
</dbReference>
<dbReference type="WBParaSite" id="HDID_0000889801-mRNA-1">
    <property type="protein sequence ID" value="HDID_0000889801-mRNA-1"/>
    <property type="gene ID" value="HDID_0000889801"/>
</dbReference>
<evidence type="ECO:0000313" key="7">
    <source>
        <dbReference type="WBParaSite" id="HDID_0000889801-mRNA-1"/>
    </source>
</evidence>
<protein>
    <submittedName>
        <fullName evidence="7">RF_PROK_I domain-containing protein</fullName>
    </submittedName>
</protein>
<feature type="domain" description="Prokaryotic-type class I peptide chain release factors" evidence="4">
    <location>
        <begin position="419"/>
        <end position="435"/>
    </location>
</feature>
<dbReference type="Proteomes" id="UP000274504">
    <property type="component" value="Unassembled WGS sequence"/>
</dbReference>
<dbReference type="PROSITE" id="PS00745">
    <property type="entry name" value="RF_PROK_I"/>
    <property type="match status" value="1"/>
</dbReference>
<evidence type="ECO:0000313" key="6">
    <source>
        <dbReference type="Proteomes" id="UP000274504"/>
    </source>
</evidence>
<evidence type="ECO:0000256" key="1">
    <source>
        <dbReference type="ARBA" id="ARBA00010835"/>
    </source>
</evidence>
<dbReference type="FunFam" id="3.30.160.20:FF:000004">
    <property type="entry name" value="Peptide chain release factor 1"/>
    <property type="match status" value="1"/>
</dbReference>